<keyword evidence="6" id="KW-0961">Cell wall biogenesis/degradation</keyword>
<dbReference type="AlphaFoldDB" id="A0A6N4A5E2"/>
<dbReference type="Proteomes" id="UP000181728">
    <property type="component" value="Unassembled WGS sequence"/>
</dbReference>
<comment type="similarity">
    <text evidence="1">Belongs to the FemABX family.</text>
</comment>
<evidence type="ECO:0000313" key="7">
    <source>
        <dbReference type="EMBL" id="OIM20863.1"/>
    </source>
</evidence>
<organism evidence="7 8">
    <name type="scientific">Oenococcus oeni</name>
    <name type="common">Leuconostoc oenos</name>
    <dbReference type="NCBI Taxonomy" id="1247"/>
    <lineage>
        <taxon>Bacteria</taxon>
        <taxon>Bacillati</taxon>
        <taxon>Bacillota</taxon>
        <taxon>Bacilli</taxon>
        <taxon>Lactobacillales</taxon>
        <taxon>Lactobacillaceae</taxon>
        <taxon>Oenococcus</taxon>
    </lineage>
</organism>
<protein>
    <submittedName>
        <fullName evidence="7">Peptidoglycan interpeptide bridge formation protein</fullName>
    </submittedName>
</protein>
<evidence type="ECO:0000256" key="2">
    <source>
        <dbReference type="ARBA" id="ARBA00022679"/>
    </source>
</evidence>
<keyword evidence="3" id="KW-0133">Cell shape</keyword>
<dbReference type="RefSeq" id="WP_071419974.1">
    <property type="nucleotide sequence ID" value="NZ_MLLI01000160.1"/>
</dbReference>
<evidence type="ECO:0000256" key="4">
    <source>
        <dbReference type="ARBA" id="ARBA00022984"/>
    </source>
</evidence>
<dbReference type="GO" id="GO:0009252">
    <property type="term" value="P:peptidoglycan biosynthetic process"/>
    <property type="evidence" value="ECO:0007669"/>
    <property type="project" value="UniProtKB-KW"/>
</dbReference>
<gene>
    <name evidence="7" type="ORF">ATX59_07095</name>
</gene>
<keyword evidence="4" id="KW-0573">Peptidoglycan synthesis</keyword>
<comment type="caution">
    <text evidence="7">The sequence shown here is derived from an EMBL/GenBank/DDBJ whole genome shotgun (WGS) entry which is preliminary data.</text>
</comment>
<dbReference type="GO" id="GO:0071555">
    <property type="term" value="P:cell wall organization"/>
    <property type="evidence" value="ECO:0007669"/>
    <property type="project" value="UniProtKB-KW"/>
</dbReference>
<dbReference type="PANTHER" id="PTHR36174">
    <property type="entry name" value="LIPID II:GLYCINE GLYCYLTRANSFERASE"/>
    <property type="match status" value="1"/>
</dbReference>
<dbReference type="InterPro" id="IPR003447">
    <property type="entry name" value="FEMABX"/>
</dbReference>
<dbReference type="SUPFAM" id="SSF55729">
    <property type="entry name" value="Acyl-CoA N-acyltransferases (Nat)"/>
    <property type="match status" value="2"/>
</dbReference>
<name>A0A6N4A5E2_OENOE</name>
<evidence type="ECO:0000313" key="8">
    <source>
        <dbReference type="Proteomes" id="UP000181728"/>
    </source>
</evidence>
<sequence length="339" mass="39317">MILDLNDEAAVKKYNDFVRTNWRGQATQDTLWGALKANWGHLYVYHENESGQIDAAMAVLTIEAVPGKLLAYSPRGPIADFENIELVDSLVNEALEALPNNVFLLRMDPEVIYDQDLNDKYQAAGYQTRNVQIKSMHGNIQPRKNMVLSYKDIKNEDDLMTHFKRDYRTQIRHAIKDGMTVDFGHSREFVDDFYETYVMMANAQQITYRPKEYFYRMSDLFASTGLFKIFLAHFQGHIVASGIGFAHGDEIWYMYAGSDRKYSKHYGPYLLQWEMTKWGLSLQKAEYDFGGVGAFDPSDGLYRFKHGFTYKDAPREYIGEVDKVLDKDAYDKYLLTFNK</sequence>
<dbReference type="PANTHER" id="PTHR36174:SF1">
    <property type="entry name" value="LIPID II:GLYCINE GLYCYLTRANSFERASE"/>
    <property type="match status" value="1"/>
</dbReference>
<accession>A0A6N4A5E2</accession>
<proteinExistence type="inferred from homology"/>
<evidence type="ECO:0000256" key="5">
    <source>
        <dbReference type="ARBA" id="ARBA00023315"/>
    </source>
</evidence>
<evidence type="ECO:0000256" key="3">
    <source>
        <dbReference type="ARBA" id="ARBA00022960"/>
    </source>
</evidence>
<evidence type="ECO:0000256" key="1">
    <source>
        <dbReference type="ARBA" id="ARBA00009943"/>
    </source>
</evidence>
<dbReference type="InterPro" id="IPR016181">
    <property type="entry name" value="Acyl_CoA_acyltransferase"/>
</dbReference>
<dbReference type="GO" id="GO:0008360">
    <property type="term" value="P:regulation of cell shape"/>
    <property type="evidence" value="ECO:0007669"/>
    <property type="project" value="UniProtKB-KW"/>
</dbReference>
<dbReference type="PROSITE" id="PS51191">
    <property type="entry name" value="FEMABX"/>
    <property type="match status" value="1"/>
</dbReference>
<dbReference type="EMBL" id="MLOK01000047">
    <property type="protein sequence ID" value="OIM20863.1"/>
    <property type="molecule type" value="Genomic_DNA"/>
</dbReference>
<dbReference type="GO" id="GO:0016755">
    <property type="term" value="F:aminoacyltransferase activity"/>
    <property type="evidence" value="ECO:0007669"/>
    <property type="project" value="InterPro"/>
</dbReference>
<reference evidence="7 8" key="1">
    <citation type="journal article" date="2016" name="BMC Genomics">
        <title>Consensus pan-genome assembly of the specialised wine bacterium Oenococcus oeni.</title>
        <authorList>
            <person name="Sternes P.R."/>
            <person name="Borneman A.R."/>
        </authorList>
    </citation>
    <scope>NUCLEOTIDE SEQUENCE [LARGE SCALE GENOMIC DNA]</scope>
    <source>
        <strain evidence="7 8">AWRIB661</strain>
    </source>
</reference>
<dbReference type="Gene3D" id="3.40.630.30">
    <property type="match status" value="2"/>
</dbReference>
<dbReference type="InterPro" id="IPR050644">
    <property type="entry name" value="PG_Glycine_Bridge_Synth"/>
</dbReference>
<keyword evidence="2" id="KW-0808">Transferase</keyword>
<dbReference type="Pfam" id="PF02388">
    <property type="entry name" value="FemAB"/>
    <property type="match status" value="2"/>
</dbReference>
<keyword evidence="5" id="KW-0012">Acyltransferase</keyword>
<evidence type="ECO:0000256" key="6">
    <source>
        <dbReference type="ARBA" id="ARBA00023316"/>
    </source>
</evidence>